<proteinExistence type="predicted"/>
<keyword evidence="2" id="KW-1185">Reference proteome</keyword>
<accession>A0A8X6YA76</accession>
<dbReference type="EMBL" id="BMAV01016350">
    <property type="protein sequence ID" value="GFY67052.1"/>
    <property type="molecule type" value="Genomic_DNA"/>
</dbReference>
<reference evidence="1" key="1">
    <citation type="submission" date="2020-08" db="EMBL/GenBank/DDBJ databases">
        <title>Multicomponent nature underlies the extraordinary mechanical properties of spider dragline silk.</title>
        <authorList>
            <person name="Kono N."/>
            <person name="Nakamura H."/>
            <person name="Mori M."/>
            <person name="Yoshida Y."/>
            <person name="Ohtoshi R."/>
            <person name="Malay A.D."/>
            <person name="Moran D.A.P."/>
            <person name="Tomita M."/>
            <person name="Numata K."/>
            <person name="Arakawa K."/>
        </authorList>
    </citation>
    <scope>NUCLEOTIDE SEQUENCE</scope>
</reference>
<organism evidence="1 2">
    <name type="scientific">Trichonephila inaurata madagascariensis</name>
    <dbReference type="NCBI Taxonomy" id="2747483"/>
    <lineage>
        <taxon>Eukaryota</taxon>
        <taxon>Metazoa</taxon>
        <taxon>Ecdysozoa</taxon>
        <taxon>Arthropoda</taxon>
        <taxon>Chelicerata</taxon>
        <taxon>Arachnida</taxon>
        <taxon>Araneae</taxon>
        <taxon>Araneomorphae</taxon>
        <taxon>Entelegynae</taxon>
        <taxon>Araneoidea</taxon>
        <taxon>Nephilidae</taxon>
        <taxon>Trichonephila</taxon>
        <taxon>Trichonephila inaurata</taxon>
    </lineage>
</organism>
<sequence>MIFPSGCGCALLSESEEREMRGPDQNKLPAWPCCRFATLTHPIKTREPFIVSNNNAPLSTVAQYLHLCEKGGLFFFGLQNIHLRTTKEFFYDGKVSRSFFLFLPDENA</sequence>
<evidence type="ECO:0000313" key="2">
    <source>
        <dbReference type="Proteomes" id="UP000886998"/>
    </source>
</evidence>
<protein>
    <submittedName>
        <fullName evidence="1">Uncharacterized protein</fullName>
    </submittedName>
</protein>
<dbReference type="AlphaFoldDB" id="A0A8X6YA76"/>
<comment type="caution">
    <text evidence="1">The sequence shown here is derived from an EMBL/GenBank/DDBJ whole genome shotgun (WGS) entry which is preliminary data.</text>
</comment>
<gene>
    <name evidence="1" type="ORF">TNIN_232441</name>
</gene>
<evidence type="ECO:0000313" key="1">
    <source>
        <dbReference type="EMBL" id="GFY67052.1"/>
    </source>
</evidence>
<name>A0A8X6YA76_9ARAC</name>
<dbReference type="Proteomes" id="UP000886998">
    <property type="component" value="Unassembled WGS sequence"/>
</dbReference>